<dbReference type="RefSeq" id="WP_121790675.1">
    <property type="nucleotide sequence ID" value="NZ_CP033073.1"/>
</dbReference>
<protein>
    <submittedName>
        <fullName evidence="1">Uncharacterized protein</fullName>
    </submittedName>
</protein>
<dbReference type="KEGG" id="sdd:D9753_35120"/>
<name>A0A3G2JQH7_9ACTN</name>
<gene>
    <name evidence="1" type="ORF">D9753_35120</name>
</gene>
<dbReference type="Proteomes" id="UP000268329">
    <property type="component" value="Chromosome"/>
</dbReference>
<organism evidence="1 2">
    <name type="scientific">Streptomyces dangxiongensis</name>
    <dbReference type="NCBI Taxonomy" id="1442032"/>
    <lineage>
        <taxon>Bacteria</taxon>
        <taxon>Bacillati</taxon>
        <taxon>Actinomycetota</taxon>
        <taxon>Actinomycetes</taxon>
        <taxon>Kitasatosporales</taxon>
        <taxon>Streptomycetaceae</taxon>
        <taxon>Streptomyces</taxon>
    </lineage>
</organism>
<dbReference type="EMBL" id="CP033073">
    <property type="protein sequence ID" value="AYN43249.1"/>
    <property type="molecule type" value="Genomic_DNA"/>
</dbReference>
<accession>A0A3G2JQH7</accession>
<keyword evidence="2" id="KW-1185">Reference proteome</keyword>
<evidence type="ECO:0000313" key="1">
    <source>
        <dbReference type="EMBL" id="AYN43249.1"/>
    </source>
</evidence>
<proteinExistence type="predicted"/>
<evidence type="ECO:0000313" key="2">
    <source>
        <dbReference type="Proteomes" id="UP000268329"/>
    </source>
</evidence>
<dbReference type="AlphaFoldDB" id="A0A3G2JQH7"/>
<sequence>MRFSIRRMQRPQPWAVLGALVILLALAVVPAQRAHAVNGSTSPCALRGQGTALNEGQNTDYTQYLNPIGTKNIGVVYVDFPDTTGAGDVADY</sequence>
<reference evidence="1 2" key="1">
    <citation type="submission" date="2018-10" db="EMBL/GenBank/DDBJ databases">
        <title>The genome of Streptomyces dangxiongensis Z022.</title>
        <authorList>
            <person name="Zhang B."/>
        </authorList>
    </citation>
    <scope>NUCLEOTIDE SEQUENCE [LARGE SCALE GENOMIC DNA]</scope>
    <source>
        <strain evidence="1 2">Z022</strain>
    </source>
</reference>